<dbReference type="PROSITE" id="PS00888">
    <property type="entry name" value="CNMP_BINDING_1"/>
    <property type="match status" value="1"/>
</dbReference>
<evidence type="ECO:0000256" key="2">
    <source>
        <dbReference type="ARBA" id="ARBA00006352"/>
    </source>
</evidence>
<dbReference type="GO" id="GO:0030553">
    <property type="term" value="F:cGMP binding"/>
    <property type="evidence" value="ECO:0007669"/>
    <property type="project" value="UniProtKB-KW"/>
</dbReference>
<dbReference type="SMART" id="SM00100">
    <property type="entry name" value="cNMP"/>
    <property type="match status" value="3"/>
</dbReference>
<comment type="similarity">
    <text evidence="2">Belongs to the protein kinase superfamily. AGC Ser/Thr protein kinase family. cGMP subfamily.</text>
</comment>
<dbReference type="InterPro" id="IPR008271">
    <property type="entry name" value="Ser/Thr_kinase_AS"/>
</dbReference>
<dbReference type="InterPro" id="IPR018490">
    <property type="entry name" value="cNMP-bd_dom_sf"/>
</dbReference>
<dbReference type="OrthoDB" id="100546at2759"/>
<keyword evidence="7" id="KW-0808">Transferase</keyword>
<keyword evidence="12" id="KW-0460">Magnesium</keyword>
<evidence type="ECO:0000256" key="18">
    <source>
        <dbReference type="PIRSR" id="PIRSR000559-2"/>
    </source>
</evidence>
<evidence type="ECO:0000313" key="24">
    <source>
        <dbReference type="EMBL" id="OQS01305.1"/>
    </source>
</evidence>
<comment type="catalytic activity">
    <reaction evidence="16">
        <text>L-seryl-[protein] + ATP = O-phospho-L-seryl-[protein] + ADP + H(+)</text>
        <dbReference type="Rhea" id="RHEA:17989"/>
        <dbReference type="Rhea" id="RHEA-COMP:9863"/>
        <dbReference type="Rhea" id="RHEA-COMP:11604"/>
        <dbReference type="ChEBI" id="CHEBI:15378"/>
        <dbReference type="ChEBI" id="CHEBI:29999"/>
        <dbReference type="ChEBI" id="CHEBI:30616"/>
        <dbReference type="ChEBI" id="CHEBI:83421"/>
        <dbReference type="ChEBI" id="CHEBI:456216"/>
        <dbReference type="EC" id="2.7.11.12"/>
    </reaction>
</comment>
<dbReference type="AlphaFoldDB" id="A0A1V9ZTG8"/>
<feature type="domain" description="Protein kinase" evidence="21">
    <location>
        <begin position="459"/>
        <end position="718"/>
    </location>
</feature>
<dbReference type="Gene3D" id="1.10.510.10">
    <property type="entry name" value="Transferase(Phosphotransferase) domain 1"/>
    <property type="match status" value="1"/>
</dbReference>
<feature type="domain" description="Cyclic nucleotide-binding" evidence="22">
    <location>
        <begin position="322"/>
        <end position="429"/>
    </location>
</feature>
<keyword evidence="6" id="KW-0140">cGMP</keyword>
<feature type="domain" description="AGC-kinase C-terminal" evidence="23">
    <location>
        <begin position="719"/>
        <end position="774"/>
    </location>
</feature>
<evidence type="ECO:0000256" key="4">
    <source>
        <dbReference type="ARBA" id="ARBA00022490"/>
    </source>
</evidence>
<dbReference type="CDD" id="cd00038">
    <property type="entry name" value="CAP_ED"/>
    <property type="match status" value="3"/>
</dbReference>
<keyword evidence="13" id="KW-0142">cGMP-binding</keyword>
<dbReference type="InterPro" id="IPR017441">
    <property type="entry name" value="Protein_kinase_ATP_BS"/>
</dbReference>
<keyword evidence="5" id="KW-0723">Serine/threonine-protein kinase</keyword>
<feature type="binding site" evidence="18 19">
    <location>
        <position position="488"/>
    </location>
    <ligand>
        <name>ATP</name>
        <dbReference type="ChEBI" id="CHEBI:30616"/>
    </ligand>
</feature>
<feature type="active site" description="Proton acceptor" evidence="17">
    <location>
        <position position="586"/>
    </location>
</feature>
<dbReference type="EC" id="2.7.11.12" evidence="3"/>
<evidence type="ECO:0000256" key="11">
    <source>
        <dbReference type="ARBA" id="ARBA00022840"/>
    </source>
</evidence>
<keyword evidence="4" id="KW-0963">Cytoplasm</keyword>
<keyword evidence="9 18" id="KW-0547">Nucleotide-binding</keyword>
<evidence type="ECO:0000256" key="17">
    <source>
        <dbReference type="PIRSR" id="PIRSR000559-1"/>
    </source>
</evidence>
<dbReference type="PROSITE" id="PS00889">
    <property type="entry name" value="CNMP_BINDING_2"/>
    <property type="match status" value="1"/>
</dbReference>
<feature type="domain" description="Cyclic nucleotide-binding" evidence="22">
    <location>
        <begin position="82"/>
        <end position="180"/>
    </location>
</feature>
<dbReference type="GO" id="GO:0004691">
    <property type="term" value="F:cAMP-dependent protein kinase activity"/>
    <property type="evidence" value="ECO:0007669"/>
    <property type="project" value="TreeGrafter"/>
</dbReference>
<evidence type="ECO:0000256" key="14">
    <source>
        <dbReference type="ARBA" id="ARBA00024113"/>
    </source>
</evidence>
<dbReference type="PROSITE" id="PS50042">
    <property type="entry name" value="CNMP_BINDING_3"/>
    <property type="match status" value="3"/>
</dbReference>
<dbReference type="FunFam" id="1.10.510.10:FF:000571">
    <property type="entry name" value="Maternal embryonic leucine zipper kinase"/>
    <property type="match status" value="1"/>
</dbReference>
<evidence type="ECO:0000259" key="21">
    <source>
        <dbReference type="PROSITE" id="PS50011"/>
    </source>
</evidence>
<dbReference type="Pfam" id="PF00027">
    <property type="entry name" value="cNMP_binding"/>
    <property type="match status" value="3"/>
</dbReference>
<name>A0A1V9ZTG8_ACHHY</name>
<dbReference type="Gene3D" id="3.30.200.20">
    <property type="entry name" value="Phosphorylase Kinase, domain 1"/>
    <property type="match status" value="1"/>
</dbReference>
<dbReference type="STRING" id="1202772.A0A1V9ZTG8"/>
<evidence type="ECO:0000256" key="13">
    <source>
        <dbReference type="ARBA" id="ARBA00022992"/>
    </source>
</evidence>
<keyword evidence="25" id="KW-1185">Reference proteome</keyword>
<dbReference type="Gene3D" id="2.60.120.10">
    <property type="entry name" value="Jelly Rolls"/>
    <property type="match status" value="3"/>
</dbReference>
<protein>
    <recommendedName>
        <fullName evidence="14">cGMP-dependent protein kinase</fullName>
        <ecNumber evidence="3">2.7.11.12</ecNumber>
    </recommendedName>
</protein>
<evidence type="ECO:0000256" key="16">
    <source>
        <dbReference type="ARBA" id="ARBA00047462"/>
    </source>
</evidence>
<keyword evidence="11 18" id="KW-0067">ATP-binding</keyword>
<evidence type="ECO:0000256" key="20">
    <source>
        <dbReference type="SAM" id="MobiDB-lite"/>
    </source>
</evidence>
<evidence type="ECO:0000256" key="6">
    <source>
        <dbReference type="ARBA" id="ARBA00022535"/>
    </source>
</evidence>
<keyword evidence="10 24" id="KW-0418">Kinase</keyword>
<feature type="binding site" evidence="18">
    <location>
        <begin position="465"/>
        <end position="473"/>
    </location>
    <ligand>
        <name>ATP</name>
        <dbReference type="ChEBI" id="CHEBI:30616"/>
    </ligand>
</feature>
<dbReference type="PANTHER" id="PTHR24353:SF37">
    <property type="entry name" value="CAMP-DEPENDENT PROTEIN KINASE CATALYTIC SUBUNIT PRKX"/>
    <property type="match status" value="1"/>
</dbReference>
<dbReference type="EMBL" id="JNBR01000010">
    <property type="protein sequence ID" value="OQS01305.1"/>
    <property type="molecule type" value="Genomic_DNA"/>
</dbReference>
<dbReference type="SUPFAM" id="SSF51206">
    <property type="entry name" value="cAMP-binding domain-like"/>
    <property type="match status" value="3"/>
</dbReference>
<evidence type="ECO:0000256" key="5">
    <source>
        <dbReference type="ARBA" id="ARBA00022527"/>
    </source>
</evidence>
<organism evidence="24 25">
    <name type="scientific">Achlya hypogyna</name>
    <name type="common">Oomycete</name>
    <name type="synonym">Protoachlya hypogyna</name>
    <dbReference type="NCBI Taxonomy" id="1202772"/>
    <lineage>
        <taxon>Eukaryota</taxon>
        <taxon>Sar</taxon>
        <taxon>Stramenopiles</taxon>
        <taxon>Oomycota</taxon>
        <taxon>Saprolegniomycetes</taxon>
        <taxon>Saprolegniales</taxon>
        <taxon>Achlyaceae</taxon>
        <taxon>Achlya</taxon>
    </lineage>
</organism>
<evidence type="ECO:0000256" key="8">
    <source>
        <dbReference type="ARBA" id="ARBA00022723"/>
    </source>
</evidence>
<dbReference type="InterPro" id="IPR011009">
    <property type="entry name" value="Kinase-like_dom_sf"/>
</dbReference>
<evidence type="ECO:0000256" key="9">
    <source>
        <dbReference type="ARBA" id="ARBA00022741"/>
    </source>
</evidence>
<dbReference type="InterPro" id="IPR000595">
    <property type="entry name" value="cNMP-bd_dom"/>
</dbReference>
<reference evidence="24 25" key="1">
    <citation type="journal article" date="2014" name="Genome Biol. Evol.">
        <title>The secreted proteins of Achlya hypogyna and Thraustotheca clavata identify the ancestral oomycete secretome and reveal gene acquisitions by horizontal gene transfer.</title>
        <authorList>
            <person name="Misner I."/>
            <person name="Blouin N."/>
            <person name="Leonard G."/>
            <person name="Richards T.A."/>
            <person name="Lane C.E."/>
        </authorList>
    </citation>
    <scope>NUCLEOTIDE SEQUENCE [LARGE SCALE GENOMIC DNA]</scope>
    <source>
        <strain evidence="24 25">ATCC 48635</strain>
    </source>
</reference>
<dbReference type="InterPro" id="IPR014710">
    <property type="entry name" value="RmlC-like_jellyroll"/>
</dbReference>
<dbReference type="PANTHER" id="PTHR24353">
    <property type="entry name" value="CYCLIC NUCLEOTIDE-DEPENDENT PROTEIN KINASE"/>
    <property type="match status" value="1"/>
</dbReference>
<dbReference type="PROSITE" id="PS51285">
    <property type="entry name" value="AGC_KINASE_CTER"/>
    <property type="match status" value="1"/>
</dbReference>
<comment type="caution">
    <text evidence="24">The sequence shown here is derived from an EMBL/GenBank/DDBJ whole genome shotgun (WGS) entry which is preliminary data.</text>
</comment>
<dbReference type="InterPro" id="IPR000719">
    <property type="entry name" value="Prot_kinase_dom"/>
</dbReference>
<comment type="cofactor">
    <cofactor evidence="1">
        <name>Mg(2+)</name>
        <dbReference type="ChEBI" id="CHEBI:18420"/>
    </cofactor>
</comment>
<dbReference type="PROSITE" id="PS00107">
    <property type="entry name" value="PROTEIN_KINASE_ATP"/>
    <property type="match status" value="1"/>
</dbReference>
<dbReference type="SUPFAM" id="SSF56112">
    <property type="entry name" value="Protein kinase-like (PK-like)"/>
    <property type="match status" value="1"/>
</dbReference>
<dbReference type="GO" id="GO:0046872">
    <property type="term" value="F:metal ion binding"/>
    <property type="evidence" value="ECO:0007669"/>
    <property type="project" value="UniProtKB-KW"/>
</dbReference>
<evidence type="ECO:0000259" key="23">
    <source>
        <dbReference type="PROSITE" id="PS51285"/>
    </source>
</evidence>
<evidence type="ECO:0000256" key="7">
    <source>
        <dbReference type="ARBA" id="ARBA00022679"/>
    </source>
</evidence>
<dbReference type="GO" id="GO:0005524">
    <property type="term" value="F:ATP binding"/>
    <property type="evidence" value="ECO:0007669"/>
    <property type="project" value="UniProtKB-UniRule"/>
</dbReference>
<accession>A0A1V9ZTG8</accession>
<dbReference type="PRINTS" id="PR00103">
    <property type="entry name" value="CAMPKINASE"/>
</dbReference>
<feature type="region of interest" description="Disordered" evidence="20">
    <location>
        <begin position="1"/>
        <end position="25"/>
    </location>
</feature>
<evidence type="ECO:0000256" key="12">
    <source>
        <dbReference type="ARBA" id="ARBA00022842"/>
    </source>
</evidence>
<dbReference type="InterPro" id="IPR002374">
    <property type="entry name" value="cGMP_dep_kinase"/>
</dbReference>
<sequence length="774" mass="84701">MGCTMCTMVGATEVPPEPSPAKPQDLGLTEGVVEMMLRARRHGIFNDGAGDDADALDTADVVLELEEDDRALALDVLATNVLFSCLEPAQLEALASSMHMLLVAAGDAVYCEGDIGDTFYIIKQGKFDVLRDSDHVRTLVRGQCFGELALLYSCPRTETVMARDFAGVICLRAPRFRAIVAQHAVGSHATSKDALAKVPLLQSLTERQFDTVADAVHTLHFHQGDVIVRKGEPGNILYMLQTGTVVCTDIGAGALDDVELAEGDYFGERALIMDEPRAATVFAKTDVTVMALSREVFTQVLGPLQELIQHNLVMRALQSVPLLKDLSDADKEELLAKTPLRAFAAGDEILRQGDIGDDFFLLVAGQVHVTQSFDKKPSLHVATLSSGDYFGETAVLQDTPASRNATVTCATAVECLVFNRALYASVLAPMRTLLSQQQDARKQASLDKVFAASVTKKSLKRIKVLGIGSFGLVYIAQHEPSGRFVAVKEMYKARLEKARQVSHVTSEKQLLSSLSHPFILKYYTALNERKKVYIVTEALLGGELFQRIVSPAGVPTPLPMASARFYAACVVRALKYLHSRCVAYRDLKPENILLDSLGYAKIVDFGFAKKLLQKTYTLCGTPEYLAPEIVTGVGHGVAVDNWALGILIYEMVVGDSPFADSREDHLSICRAILAGHVSFKPDADPTWKSLVLALLTRDPTKRLACFARTQSVDTHEWFTGVDWDSLLAQHLEAPWTPGIQADDDVHCFSEVPEDELVALKEWDLVAPEKDWSGF</sequence>
<dbReference type="Pfam" id="PF00069">
    <property type="entry name" value="Pkinase"/>
    <property type="match status" value="1"/>
</dbReference>
<dbReference type="GO" id="GO:0004692">
    <property type="term" value="F:cGMP-dependent protein kinase activity"/>
    <property type="evidence" value="ECO:0007669"/>
    <property type="project" value="UniProtKB-EC"/>
</dbReference>
<feature type="domain" description="Cyclic nucleotide-binding" evidence="22">
    <location>
        <begin position="200"/>
        <end position="303"/>
    </location>
</feature>
<evidence type="ECO:0000256" key="19">
    <source>
        <dbReference type="PROSITE-ProRule" id="PRU10141"/>
    </source>
</evidence>
<dbReference type="PROSITE" id="PS00108">
    <property type="entry name" value="PROTEIN_KINASE_ST"/>
    <property type="match status" value="1"/>
</dbReference>
<evidence type="ECO:0000259" key="22">
    <source>
        <dbReference type="PROSITE" id="PS50042"/>
    </source>
</evidence>
<dbReference type="PROSITE" id="PS50011">
    <property type="entry name" value="PROTEIN_KINASE_DOM"/>
    <property type="match status" value="1"/>
</dbReference>
<dbReference type="Proteomes" id="UP000243579">
    <property type="component" value="Unassembled WGS sequence"/>
</dbReference>
<keyword evidence="8" id="KW-0479">Metal-binding</keyword>
<evidence type="ECO:0000256" key="10">
    <source>
        <dbReference type="ARBA" id="ARBA00022777"/>
    </source>
</evidence>
<dbReference type="SMART" id="SM00220">
    <property type="entry name" value="S_TKc"/>
    <property type="match status" value="1"/>
</dbReference>
<gene>
    <name evidence="24" type="ORF">ACHHYP_01345</name>
</gene>
<dbReference type="PIRSF" id="PIRSF000559">
    <property type="entry name" value="cGMP-dep_kinase"/>
    <property type="match status" value="1"/>
</dbReference>
<dbReference type="GO" id="GO:0005952">
    <property type="term" value="C:cAMP-dependent protein kinase complex"/>
    <property type="evidence" value="ECO:0007669"/>
    <property type="project" value="TreeGrafter"/>
</dbReference>
<dbReference type="InterPro" id="IPR000961">
    <property type="entry name" value="AGC-kinase_C"/>
</dbReference>
<evidence type="ECO:0000256" key="15">
    <source>
        <dbReference type="ARBA" id="ARBA00047298"/>
    </source>
</evidence>
<dbReference type="InterPro" id="IPR018488">
    <property type="entry name" value="cNMP-bd_CS"/>
</dbReference>
<evidence type="ECO:0000313" key="25">
    <source>
        <dbReference type="Proteomes" id="UP000243579"/>
    </source>
</evidence>
<evidence type="ECO:0000256" key="3">
    <source>
        <dbReference type="ARBA" id="ARBA00012428"/>
    </source>
</evidence>
<evidence type="ECO:0000256" key="1">
    <source>
        <dbReference type="ARBA" id="ARBA00001946"/>
    </source>
</evidence>
<proteinExistence type="inferred from homology"/>
<comment type="catalytic activity">
    <reaction evidence="15">
        <text>L-threonyl-[protein] + ATP = O-phospho-L-threonyl-[protein] + ADP + H(+)</text>
        <dbReference type="Rhea" id="RHEA:46608"/>
        <dbReference type="Rhea" id="RHEA-COMP:11060"/>
        <dbReference type="Rhea" id="RHEA-COMP:11605"/>
        <dbReference type="ChEBI" id="CHEBI:15378"/>
        <dbReference type="ChEBI" id="CHEBI:30013"/>
        <dbReference type="ChEBI" id="CHEBI:30616"/>
        <dbReference type="ChEBI" id="CHEBI:61977"/>
        <dbReference type="ChEBI" id="CHEBI:456216"/>
        <dbReference type="EC" id="2.7.11.12"/>
    </reaction>
</comment>